<accession>A0A0H3AIR5</accession>
<sequence length="160" mass="17597">MAGTSGAIVKTAFFCLITLMAPFAGAELLPALPSESNASPHKLFIASDNSSQSFDSWTIDGGYAYNLFNDIDLYVGARIHNRLDNGAQGWLSGIGYQFTERLSFKSTLIASPKVESKNQEAMVSAELSSRLKLTENLDLHTTLDYQEWQQAVEFGVGFRF</sequence>
<evidence type="ECO:0000313" key="2">
    <source>
        <dbReference type="Proteomes" id="UP000000249"/>
    </source>
</evidence>
<dbReference type="PATRIC" id="fig|345073.21.peg.2385"/>
<dbReference type="OrthoDB" id="5902984at2"/>
<dbReference type="EMBL" id="CP000627">
    <property type="protein sequence ID" value="ABQ19980.1"/>
    <property type="molecule type" value="Genomic_DNA"/>
</dbReference>
<proteinExistence type="predicted"/>
<evidence type="ECO:0000313" key="1">
    <source>
        <dbReference type="EMBL" id="ABQ19980.1"/>
    </source>
</evidence>
<reference evidence="1 2" key="1">
    <citation type="submission" date="2007-03" db="EMBL/GenBank/DDBJ databases">
        <authorList>
            <person name="Heidelberg J."/>
        </authorList>
    </citation>
    <scope>NUCLEOTIDE SEQUENCE [LARGE SCALE GENOMIC DNA]</scope>
    <source>
        <strain evidence="2">ATCC 39541 / Classical Ogawa 395 / O395</strain>
    </source>
</reference>
<dbReference type="AlphaFoldDB" id="A0A0H3AIR5"/>
<organism evidence="1 2">
    <name type="scientific">Vibrio cholerae serotype O1 (strain ATCC 39541 / Classical Ogawa 395 / O395)</name>
    <dbReference type="NCBI Taxonomy" id="345073"/>
    <lineage>
        <taxon>Bacteria</taxon>
        <taxon>Pseudomonadati</taxon>
        <taxon>Pseudomonadota</taxon>
        <taxon>Gammaproteobacteria</taxon>
        <taxon>Vibrionales</taxon>
        <taxon>Vibrionaceae</taxon>
        <taxon>Vibrio</taxon>
    </lineage>
</organism>
<dbReference type="eggNOG" id="ENOG502ZIBD">
    <property type="taxonomic scope" value="Bacteria"/>
</dbReference>
<gene>
    <name evidence="1" type="ordered locus">VC0395_A1945</name>
</gene>
<dbReference type="Proteomes" id="UP000000249">
    <property type="component" value="Chromosome 1"/>
</dbReference>
<dbReference type="KEGG" id="vco:VC0395_A1945"/>
<dbReference type="PIRSF" id="PIRSF028680">
    <property type="entry name" value="UCP028680"/>
    <property type="match status" value="1"/>
</dbReference>
<name>A0A0H3AIR5_VIBC3</name>
<dbReference type="KEGG" id="vcr:VC395_2480"/>
<dbReference type="InterPro" id="IPR016895">
    <property type="entry name" value="UCP028680"/>
</dbReference>
<protein>
    <submittedName>
        <fullName evidence="1">Uncharacterized protein</fullName>
    </submittedName>
</protein>